<evidence type="ECO:0008006" key="3">
    <source>
        <dbReference type="Google" id="ProtNLM"/>
    </source>
</evidence>
<sequence length="387" mass="43471">LPLSSLPFLPFSMAPRVDNSERAEQLIHNYYDYLSKTPWIAPIVSTYERTKHSHIVMEEGLGRMESSIVSLSTLLISMSLWSIHTFYIVPIKRISNGTRRVINWTSTVIVGMGNWMVNLCTLSIGMSVVTVQAALTLSIGGASGFLDAVEIVKRSSMNGLEWIREMAGQVDDFLRNKIDFIVKTGQIPLNFTAEWLHSLFDLIQGFMDNKMEMPVIVSPHASLLTRGQSILTALSNGLSERAHSHVIDPAHAQLESLVEQTKKSLVVLEVIREKGEWAVERVENVSNAVSQWKSKIEEEAKLYRVAPEVILLKAIHSSTQALTLNILTLKEKNSKVFGDVTLFDGVIYHLESIASSLKEKKDIYEVRDELITQTRDQLVSLSHSLRQ</sequence>
<protein>
    <recommendedName>
        <fullName evidence="3">Plin-1</fullName>
    </recommendedName>
</protein>
<evidence type="ECO:0000313" key="1">
    <source>
        <dbReference type="EMBL" id="GMT00753.1"/>
    </source>
</evidence>
<reference evidence="1" key="1">
    <citation type="submission" date="2023-10" db="EMBL/GenBank/DDBJ databases">
        <title>Genome assembly of Pristionchus species.</title>
        <authorList>
            <person name="Yoshida K."/>
            <person name="Sommer R.J."/>
        </authorList>
    </citation>
    <scope>NUCLEOTIDE SEQUENCE</scope>
    <source>
        <strain evidence="1">RS0144</strain>
    </source>
</reference>
<dbReference type="Proteomes" id="UP001432027">
    <property type="component" value="Unassembled WGS sequence"/>
</dbReference>
<gene>
    <name evidence="1" type="ORF">PENTCL1PPCAC_22927</name>
</gene>
<dbReference type="AlphaFoldDB" id="A0AAV5U2D8"/>
<name>A0AAV5U2D8_9BILA</name>
<comment type="caution">
    <text evidence="1">The sequence shown here is derived from an EMBL/GenBank/DDBJ whole genome shotgun (WGS) entry which is preliminary data.</text>
</comment>
<accession>A0AAV5U2D8</accession>
<feature type="non-terminal residue" evidence="1">
    <location>
        <position position="1"/>
    </location>
</feature>
<keyword evidence="2" id="KW-1185">Reference proteome</keyword>
<organism evidence="1 2">
    <name type="scientific">Pristionchus entomophagus</name>
    <dbReference type="NCBI Taxonomy" id="358040"/>
    <lineage>
        <taxon>Eukaryota</taxon>
        <taxon>Metazoa</taxon>
        <taxon>Ecdysozoa</taxon>
        <taxon>Nematoda</taxon>
        <taxon>Chromadorea</taxon>
        <taxon>Rhabditida</taxon>
        <taxon>Rhabditina</taxon>
        <taxon>Diplogasteromorpha</taxon>
        <taxon>Diplogasteroidea</taxon>
        <taxon>Neodiplogasteridae</taxon>
        <taxon>Pristionchus</taxon>
    </lineage>
</organism>
<proteinExistence type="predicted"/>
<dbReference type="EMBL" id="BTSX01000005">
    <property type="protein sequence ID" value="GMT00753.1"/>
    <property type="molecule type" value="Genomic_DNA"/>
</dbReference>
<evidence type="ECO:0000313" key="2">
    <source>
        <dbReference type="Proteomes" id="UP001432027"/>
    </source>
</evidence>